<dbReference type="PANTHER" id="PTHR21541:SF3">
    <property type="entry name" value="STRUCTURE-SPECIFIC ENDONUCLEASE SUBUNIT SLX4"/>
    <property type="match status" value="1"/>
</dbReference>
<evidence type="ECO:0000313" key="3">
    <source>
        <dbReference type="Proteomes" id="UP001266305"/>
    </source>
</evidence>
<gene>
    <name evidence="2" type="primary">SLX4_3</name>
    <name evidence="2" type="ORF">P7K49_022884</name>
</gene>
<reference evidence="2 3" key="1">
    <citation type="submission" date="2023-05" db="EMBL/GenBank/DDBJ databases">
        <title>B98-5 Cell Line De Novo Hybrid Assembly: An Optical Mapping Approach.</title>
        <authorList>
            <person name="Kananen K."/>
            <person name="Auerbach J.A."/>
            <person name="Kautto E."/>
            <person name="Blachly J.S."/>
        </authorList>
    </citation>
    <scope>NUCLEOTIDE SEQUENCE [LARGE SCALE GENOMIC DNA]</scope>
    <source>
        <strain evidence="2">B95-8</strain>
        <tissue evidence="2">Cell line</tissue>
    </source>
</reference>
<keyword evidence="2" id="KW-0540">Nuclease</keyword>
<organism evidence="2 3">
    <name type="scientific">Saguinus oedipus</name>
    <name type="common">Cotton-top tamarin</name>
    <name type="synonym">Oedipomidas oedipus</name>
    <dbReference type="NCBI Taxonomy" id="9490"/>
    <lineage>
        <taxon>Eukaryota</taxon>
        <taxon>Metazoa</taxon>
        <taxon>Chordata</taxon>
        <taxon>Craniata</taxon>
        <taxon>Vertebrata</taxon>
        <taxon>Euteleostomi</taxon>
        <taxon>Mammalia</taxon>
        <taxon>Eutheria</taxon>
        <taxon>Euarchontoglires</taxon>
        <taxon>Primates</taxon>
        <taxon>Haplorrhini</taxon>
        <taxon>Platyrrhini</taxon>
        <taxon>Cebidae</taxon>
        <taxon>Callitrichinae</taxon>
        <taxon>Saguinus</taxon>
    </lineage>
</organism>
<dbReference type="PANTHER" id="PTHR21541">
    <property type="entry name" value="BTB POZ DOMAIN CONTAINING 12"/>
    <property type="match status" value="1"/>
</dbReference>
<sequence>MQSPGAAGRLPETEPGNLHSKHTLQTVLQQLALASGLTQEPVPPLVPPEQSELGMRRSPALHSTPPAGCDSREPSPSASQREHQALQDLMDLAREGFSASQWPGIGGLAGSEGATGEMLGGTLGLALPSLLGLPSP</sequence>
<accession>A0ABQ9ULL6</accession>
<protein>
    <submittedName>
        <fullName evidence="2">5'-flap endonuclease</fullName>
    </submittedName>
</protein>
<dbReference type="Proteomes" id="UP001266305">
    <property type="component" value="Unassembled WGS sequence"/>
</dbReference>
<evidence type="ECO:0000256" key="1">
    <source>
        <dbReference type="SAM" id="MobiDB-lite"/>
    </source>
</evidence>
<dbReference type="EMBL" id="JASSZA010000011">
    <property type="protein sequence ID" value="KAK2097433.1"/>
    <property type="molecule type" value="Genomic_DNA"/>
</dbReference>
<keyword evidence="2" id="KW-0255">Endonuclease</keyword>
<keyword evidence="3" id="KW-1185">Reference proteome</keyword>
<proteinExistence type="predicted"/>
<feature type="region of interest" description="Disordered" evidence="1">
    <location>
        <begin position="1"/>
        <end position="23"/>
    </location>
</feature>
<feature type="region of interest" description="Disordered" evidence="1">
    <location>
        <begin position="35"/>
        <end position="84"/>
    </location>
</feature>
<keyword evidence="2" id="KW-0378">Hydrolase</keyword>
<comment type="caution">
    <text evidence="2">The sequence shown here is derived from an EMBL/GenBank/DDBJ whole genome shotgun (WGS) entry which is preliminary data.</text>
</comment>
<feature type="region of interest" description="Disordered" evidence="1">
    <location>
        <begin position="100"/>
        <end position="121"/>
    </location>
</feature>
<evidence type="ECO:0000313" key="2">
    <source>
        <dbReference type="EMBL" id="KAK2097433.1"/>
    </source>
</evidence>
<dbReference type="GO" id="GO:0004519">
    <property type="term" value="F:endonuclease activity"/>
    <property type="evidence" value="ECO:0007669"/>
    <property type="project" value="UniProtKB-KW"/>
</dbReference>
<name>A0ABQ9ULL6_SAGOE</name>